<comment type="similarity">
    <text evidence="2">Belongs to the WD repeat ESC family.</text>
</comment>
<dbReference type="AlphaFoldDB" id="A0AAN9GJ81"/>
<dbReference type="InterPro" id="IPR001680">
    <property type="entry name" value="WD40_rpt"/>
</dbReference>
<keyword evidence="7" id="KW-0804">Transcription</keyword>
<feature type="region of interest" description="Disordered" evidence="10">
    <location>
        <begin position="1"/>
        <end position="62"/>
    </location>
</feature>
<dbReference type="InterPro" id="IPR019775">
    <property type="entry name" value="WD40_repeat_CS"/>
</dbReference>
<dbReference type="Pfam" id="PF00400">
    <property type="entry name" value="WD40"/>
    <property type="match status" value="3"/>
</dbReference>
<dbReference type="EMBL" id="JBAMIC010000004">
    <property type="protein sequence ID" value="KAK7108755.1"/>
    <property type="molecule type" value="Genomic_DNA"/>
</dbReference>
<name>A0AAN9GJ81_9CAEN</name>
<accession>A0AAN9GJ81</accession>
<evidence type="ECO:0000256" key="10">
    <source>
        <dbReference type="SAM" id="MobiDB-lite"/>
    </source>
</evidence>
<evidence type="ECO:0000313" key="12">
    <source>
        <dbReference type="Proteomes" id="UP001374579"/>
    </source>
</evidence>
<keyword evidence="5" id="KW-0677">Repeat</keyword>
<proteinExistence type="inferred from homology"/>
<keyword evidence="3" id="KW-0678">Repressor</keyword>
<dbReference type="PROSITE" id="PS50082">
    <property type="entry name" value="WD_REPEATS_2"/>
    <property type="match status" value="2"/>
</dbReference>
<dbReference type="PROSITE" id="PS50294">
    <property type="entry name" value="WD_REPEATS_REGION"/>
    <property type="match status" value="2"/>
</dbReference>
<dbReference type="InterPro" id="IPR036322">
    <property type="entry name" value="WD40_repeat_dom_sf"/>
</dbReference>
<dbReference type="Proteomes" id="UP001374579">
    <property type="component" value="Unassembled WGS sequence"/>
</dbReference>
<dbReference type="PANTHER" id="PTHR10253">
    <property type="entry name" value="POLYCOMB PROTEIN"/>
    <property type="match status" value="1"/>
</dbReference>
<evidence type="ECO:0000256" key="5">
    <source>
        <dbReference type="ARBA" id="ARBA00022737"/>
    </source>
</evidence>
<evidence type="ECO:0000256" key="9">
    <source>
        <dbReference type="PROSITE-ProRule" id="PRU00221"/>
    </source>
</evidence>
<evidence type="ECO:0000256" key="1">
    <source>
        <dbReference type="ARBA" id="ARBA00004123"/>
    </source>
</evidence>
<dbReference type="Gene3D" id="2.130.10.10">
    <property type="entry name" value="YVTN repeat-like/Quinoprotein amine dehydrogenase"/>
    <property type="match status" value="1"/>
</dbReference>
<keyword evidence="8" id="KW-0539">Nucleus</keyword>
<evidence type="ECO:0000256" key="4">
    <source>
        <dbReference type="ARBA" id="ARBA00022574"/>
    </source>
</evidence>
<comment type="subcellular location">
    <subcellularLocation>
        <location evidence="1">Nucleus</location>
    </subcellularLocation>
</comment>
<comment type="caution">
    <text evidence="11">The sequence shown here is derived from an EMBL/GenBank/DDBJ whole genome shotgun (WGS) entry which is preliminary data.</text>
</comment>
<gene>
    <name evidence="11" type="ORF">V1264_016430</name>
</gene>
<keyword evidence="6" id="KW-0805">Transcription regulation</keyword>
<dbReference type="SMART" id="SM00320">
    <property type="entry name" value="WD40"/>
    <property type="match status" value="5"/>
</dbReference>
<organism evidence="11 12">
    <name type="scientific">Littorina saxatilis</name>
    <dbReference type="NCBI Taxonomy" id="31220"/>
    <lineage>
        <taxon>Eukaryota</taxon>
        <taxon>Metazoa</taxon>
        <taxon>Spiralia</taxon>
        <taxon>Lophotrochozoa</taxon>
        <taxon>Mollusca</taxon>
        <taxon>Gastropoda</taxon>
        <taxon>Caenogastropoda</taxon>
        <taxon>Littorinimorpha</taxon>
        <taxon>Littorinoidea</taxon>
        <taxon>Littorinidae</taxon>
        <taxon>Littorina</taxon>
    </lineage>
</organism>
<dbReference type="InterPro" id="IPR051243">
    <property type="entry name" value="PcG_WD-repeat"/>
</dbReference>
<keyword evidence="4 9" id="KW-0853">WD repeat</keyword>
<protein>
    <submittedName>
        <fullName evidence="11">Uncharacterized protein</fullName>
    </submittedName>
</protein>
<feature type="repeat" description="WD" evidence="9">
    <location>
        <begin position="175"/>
        <end position="217"/>
    </location>
</feature>
<dbReference type="FunFam" id="2.130.10.10:FF:000056">
    <property type="entry name" value="Polycomb protein eed"/>
    <property type="match status" value="1"/>
</dbReference>
<dbReference type="PROSITE" id="PS00678">
    <property type="entry name" value="WD_REPEATS_1"/>
    <property type="match status" value="2"/>
</dbReference>
<evidence type="ECO:0000256" key="3">
    <source>
        <dbReference type="ARBA" id="ARBA00022491"/>
    </source>
</evidence>
<sequence>MSDSEESTLPSMNKRQRFSAPIYNDRSEDEMDDLSSTASTLEESSRSDTPTLPGRRGRVVNKPPKKCKLQFRCSNFLKENHGQPIFGIQVNLNCSDSDPVIFATAAHNRVSVYECQEGGKIKLLQAYSDPSTEENFYCCAWSFNPVTNQPILAAAGLRGVIRVLSLSQMQCIKHFVGHGNAVNELKFHPRNCSLLLSVSKDHTLRIWNVHTSVCVLILGGVDGHRDEVLSADFTLSGARLVSCGMDHSLKIWNLDTSEIEDVIAESSKFNPAKGSKPFPTLVNHFPDFSTRDIHKNYVDCTRWLGNLILSKSCENCIVCWKPGPLDADANTSSNNNNNNKPDDSVSVLHRFDYRDCEIWYMRFCLDYQQKMMALGNQVGRIFLWDLDVEDPAQTKFTKLMHPKCGTAIRQTAFSKDGNTLLAVSDDACIWRWDRVK</sequence>
<evidence type="ECO:0000313" key="11">
    <source>
        <dbReference type="EMBL" id="KAK7108755.1"/>
    </source>
</evidence>
<dbReference type="GO" id="GO:0005634">
    <property type="term" value="C:nucleus"/>
    <property type="evidence" value="ECO:0007669"/>
    <property type="project" value="UniProtKB-SubCell"/>
</dbReference>
<evidence type="ECO:0000256" key="8">
    <source>
        <dbReference type="ARBA" id="ARBA00023242"/>
    </source>
</evidence>
<keyword evidence="12" id="KW-1185">Reference proteome</keyword>
<evidence type="ECO:0000256" key="6">
    <source>
        <dbReference type="ARBA" id="ARBA00023015"/>
    </source>
</evidence>
<reference evidence="11 12" key="1">
    <citation type="submission" date="2024-02" db="EMBL/GenBank/DDBJ databases">
        <title>Chromosome-scale genome assembly of the rough periwinkle Littorina saxatilis.</title>
        <authorList>
            <person name="De Jode A."/>
            <person name="Faria R."/>
            <person name="Formenti G."/>
            <person name="Sims Y."/>
            <person name="Smith T.P."/>
            <person name="Tracey A."/>
            <person name="Wood J.M.D."/>
            <person name="Zagrodzka Z.B."/>
            <person name="Johannesson K."/>
            <person name="Butlin R.K."/>
            <person name="Leder E.H."/>
        </authorList>
    </citation>
    <scope>NUCLEOTIDE SEQUENCE [LARGE SCALE GENOMIC DNA]</scope>
    <source>
        <strain evidence="11">Snail1</strain>
        <tissue evidence="11">Muscle</tissue>
    </source>
</reference>
<feature type="repeat" description="WD" evidence="9">
    <location>
        <begin position="221"/>
        <end position="262"/>
    </location>
</feature>
<dbReference type="InterPro" id="IPR015943">
    <property type="entry name" value="WD40/YVTN_repeat-like_dom_sf"/>
</dbReference>
<dbReference type="SUPFAM" id="SSF50978">
    <property type="entry name" value="WD40 repeat-like"/>
    <property type="match status" value="1"/>
</dbReference>
<evidence type="ECO:0000256" key="2">
    <source>
        <dbReference type="ARBA" id="ARBA00008075"/>
    </source>
</evidence>
<evidence type="ECO:0000256" key="7">
    <source>
        <dbReference type="ARBA" id="ARBA00023163"/>
    </source>
</evidence>